<dbReference type="AlphaFoldDB" id="A0A0E9WA84"/>
<organism evidence="1">
    <name type="scientific">Anguilla anguilla</name>
    <name type="common">European freshwater eel</name>
    <name type="synonym">Muraena anguilla</name>
    <dbReference type="NCBI Taxonomy" id="7936"/>
    <lineage>
        <taxon>Eukaryota</taxon>
        <taxon>Metazoa</taxon>
        <taxon>Chordata</taxon>
        <taxon>Craniata</taxon>
        <taxon>Vertebrata</taxon>
        <taxon>Euteleostomi</taxon>
        <taxon>Actinopterygii</taxon>
        <taxon>Neopterygii</taxon>
        <taxon>Teleostei</taxon>
        <taxon>Anguilliformes</taxon>
        <taxon>Anguillidae</taxon>
        <taxon>Anguilla</taxon>
    </lineage>
</organism>
<accession>A0A0E9WA84</accession>
<name>A0A0E9WA84_ANGAN</name>
<proteinExistence type="predicted"/>
<protein>
    <submittedName>
        <fullName evidence="1">Uncharacterized protein</fullName>
    </submittedName>
</protein>
<sequence length="90" mass="10177">MQPCRVEEGPIRGASGSCDCQSEGCLIFGTVSGRCRHPPAPPEAPDRRLCFWLLSHRHCLRFPFNFQGFQTIPLPQTGHKEKHRECNEEG</sequence>
<reference evidence="1" key="1">
    <citation type="submission" date="2014-11" db="EMBL/GenBank/DDBJ databases">
        <authorList>
            <person name="Amaro Gonzalez C."/>
        </authorList>
    </citation>
    <scope>NUCLEOTIDE SEQUENCE</scope>
</reference>
<dbReference type="EMBL" id="GBXM01022184">
    <property type="protein sequence ID" value="JAH86393.1"/>
    <property type="molecule type" value="Transcribed_RNA"/>
</dbReference>
<reference evidence="1" key="2">
    <citation type="journal article" date="2015" name="Fish Shellfish Immunol.">
        <title>Early steps in the European eel (Anguilla anguilla)-Vibrio vulnificus interaction in the gills: Role of the RtxA13 toxin.</title>
        <authorList>
            <person name="Callol A."/>
            <person name="Pajuelo D."/>
            <person name="Ebbesson L."/>
            <person name="Teles M."/>
            <person name="MacKenzie S."/>
            <person name="Amaro C."/>
        </authorList>
    </citation>
    <scope>NUCLEOTIDE SEQUENCE</scope>
</reference>
<evidence type="ECO:0000313" key="1">
    <source>
        <dbReference type="EMBL" id="JAH86393.1"/>
    </source>
</evidence>